<gene>
    <name evidence="2" type="ORF">ACHHYP_13045</name>
</gene>
<reference evidence="2 3" key="1">
    <citation type="journal article" date="2014" name="Genome Biol. Evol.">
        <title>The secreted proteins of Achlya hypogyna and Thraustotheca clavata identify the ancestral oomycete secretome and reveal gene acquisitions by horizontal gene transfer.</title>
        <authorList>
            <person name="Misner I."/>
            <person name="Blouin N."/>
            <person name="Leonard G."/>
            <person name="Richards T.A."/>
            <person name="Lane C.E."/>
        </authorList>
    </citation>
    <scope>NUCLEOTIDE SEQUENCE [LARGE SCALE GENOMIC DNA]</scope>
    <source>
        <strain evidence="2 3">ATCC 48635</strain>
    </source>
</reference>
<protein>
    <submittedName>
        <fullName evidence="2">Uncharacterized protein</fullName>
    </submittedName>
</protein>
<comment type="caution">
    <text evidence="2">The sequence shown here is derived from an EMBL/GenBank/DDBJ whole genome shotgun (WGS) entry which is preliminary data.</text>
</comment>
<dbReference type="AlphaFoldDB" id="A0A1V9YG46"/>
<keyword evidence="1" id="KW-0472">Membrane</keyword>
<organism evidence="2 3">
    <name type="scientific">Achlya hypogyna</name>
    <name type="common">Oomycete</name>
    <name type="synonym">Protoachlya hypogyna</name>
    <dbReference type="NCBI Taxonomy" id="1202772"/>
    <lineage>
        <taxon>Eukaryota</taxon>
        <taxon>Sar</taxon>
        <taxon>Stramenopiles</taxon>
        <taxon>Oomycota</taxon>
        <taxon>Saprolegniomycetes</taxon>
        <taxon>Saprolegniales</taxon>
        <taxon>Achlyaceae</taxon>
        <taxon>Achlya</taxon>
    </lineage>
</organism>
<dbReference type="EMBL" id="JNBR01001840">
    <property type="protein sequence ID" value="OQR84692.1"/>
    <property type="molecule type" value="Genomic_DNA"/>
</dbReference>
<feature type="transmembrane region" description="Helical" evidence="1">
    <location>
        <begin position="54"/>
        <end position="72"/>
    </location>
</feature>
<evidence type="ECO:0000256" key="1">
    <source>
        <dbReference type="SAM" id="Phobius"/>
    </source>
</evidence>
<feature type="transmembrane region" description="Helical" evidence="1">
    <location>
        <begin position="78"/>
        <end position="103"/>
    </location>
</feature>
<name>A0A1V9YG46_ACHHY</name>
<accession>A0A1V9YG46</accession>
<keyword evidence="1" id="KW-0812">Transmembrane</keyword>
<keyword evidence="1" id="KW-1133">Transmembrane helix</keyword>
<evidence type="ECO:0000313" key="3">
    <source>
        <dbReference type="Proteomes" id="UP000243579"/>
    </source>
</evidence>
<proteinExistence type="predicted"/>
<evidence type="ECO:0000313" key="2">
    <source>
        <dbReference type="EMBL" id="OQR84692.1"/>
    </source>
</evidence>
<keyword evidence="3" id="KW-1185">Reference proteome</keyword>
<dbReference type="Proteomes" id="UP000243579">
    <property type="component" value="Unassembled WGS sequence"/>
</dbReference>
<sequence length="220" mass="24811">MRGIKKSALYTLLHVKDEDDRFYAKRLCLDHVVMRRVLHVKWELFDQRMFIERVLMYFLLVTSMTISSTLDIRDEEAATAITIFSVVNWVVVNTCLILGWLGAQALRPSFLWRMARYFVDGRLSLYNGLVHVSDAEKRKANAVAALVVCIPFSWYLVDNVTGGWYDSAAAPTAQSPGPIATNDQYGGTSNGFKANGRTCASTDECVALTSYYSQCLRKIN</sequence>